<dbReference type="GO" id="GO:0006006">
    <property type="term" value="P:glucose metabolic process"/>
    <property type="evidence" value="ECO:0007669"/>
    <property type="project" value="UniProtKB-KW"/>
</dbReference>
<feature type="signal peptide" evidence="15">
    <location>
        <begin position="1"/>
        <end position="18"/>
    </location>
</feature>
<keyword evidence="9 14" id="KW-0786">Thiamine pyrophosphate</keyword>
<sequence length="355" mass="39265">MAALRCFLFLPCSQRSLSVQVTVRDALNQAMDEELERDDRVFLLGEEVAQYDGAYKVSRGLWKKYGDKRIIDTPITEVGLVGLIIFRCFTASRLRLFAGLRPICEFMTFNFSMQAIDQVINSAAKTYYMSAGLQSVPIVFRGPNGASAGVAAQHSQCFAAWYGHCPGLKVVSPWNSEDARGLLKSAIRDDNPVVFLENELMYGVPFELSEEAQSKDFTVPIGKAKIERQGNHITLVSHSRMVGHCLDAAAVLAKEGIECEVINLRTIRPMDIETIEASVIKTNHLVTVEGGWPQFGVGAEICARIMEGPAFNYLDAPAVRVTGVDIPMPYAKILEDHSVPQIKDIMFSVKKTLNV</sequence>
<dbReference type="GO" id="GO:0006086">
    <property type="term" value="P:pyruvate decarboxylation to acetyl-CoA"/>
    <property type="evidence" value="ECO:0007669"/>
    <property type="project" value="InterPro"/>
</dbReference>
<keyword evidence="7" id="KW-0630">Potassium</keyword>
<organism evidence="17 18">
    <name type="scientific">Denticeps clupeoides</name>
    <name type="common">denticle herring</name>
    <dbReference type="NCBI Taxonomy" id="299321"/>
    <lineage>
        <taxon>Eukaryota</taxon>
        <taxon>Metazoa</taxon>
        <taxon>Chordata</taxon>
        <taxon>Craniata</taxon>
        <taxon>Vertebrata</taxon>
        <taxon>Euteleostomi</taxon>
        <taxon>Actinopterygii</taxon>
        <taxon>Neopterygii</taxon>
        <taxon>Teleostei</taxon>
        <taxon>Clupei</taxon>
        <taxon>Clupeiformes</taxon>
        <taxon>Denticipitoidei</taxon>
        <taxon>Denticipitidae</taxon>
        <taxon>Denticeps</taxon>
    </lineage>
</organism>
<feature type="domain" description="Transketolase-like pyrimidine-binding" evidence="16">
    <location>
        <begin position="21"/>
        <end position="204"/>
    </location>
</feature>
<dbReference type="Gene3D" id="3.40.50.920">
    <property type="match status" value="1"/>
</dbReference>
<dbReference type="SUPFAM" id="SSF52922">
    <property type="entry name" value="TK C-terminal domain-like"/>
    <property type="match status" value="1"/>
</dbReference>
<reference evidence="17 18" key="1">
    <citation type="submission" date="2020-06" db="EMBL/GenBank/DDBJ databases">
        <authorList>
            <consortium name="Wellcome Sanger Institute Data Sharing"/>
        </authorList>
    </citation>
    <scope>NUCLEOTIDE SEQUENCE [LARGE SCALE GENOMIC DNA]</scope>
</reference>
<dbReference type="InterPro" id="IPR033248">
    <property type="entry name" value="Transketolase_C"/>
</dbReference>
<keyword evidence="18" id="KW-1185">Reference proteome</keyword>
<reference evidence="17" key="3">
    <citation type="submission" date="2025-09" db="UniProtKB">
        <authorList>
            <consortium name="Ensembl"/>
        </authorList>
    </citation>
    <scope>IDENTIFICATION</scope>
</reference>
<dbReference type="GO" id="GO:0005739">
    <property type="term" value="C:mitochondrion"/>
    <property type="evidence" value="ECO:0007669"/>
    <property type="project" value="UniProtKB-SubCell"/>
</dbReference>
<evidence type="ECO:0000256" key="6">
    <source>
        <dbReference type="ARBA" id="ARBA00022946"/>
    </source>
</evidence>
<dbReference type="FunFam" id="3.40.50.970:FF:000006">
    <property type="entry name" value="Pyruvate dehydrogenase E1 component subunit beta"/>
    <property type="match status" value="1"/>
</dbReference>
<keyword evidence="8 14" id="KW-0560">Oxidoreductase</keyword>
<evidence type="ECO:0000256" key="8">
    <source>
        <dbReference type="ARBA" id="ARBA00023002"/>
    </source>
</evidence>
<dbReference type="Proteomes" id="UP000694580">
    <property type="component" value="Chromosome 12"/>
</dbReference>
<dbReference type="CDD" id="cd07036">
    <property type="entry name" value="TPP_PYR_E1-PDHc-beta_like"/>
    <property type="match status" value="1"/>
</dbReference>
<evidence type="ECO:0000256" key="5">
    <source>
        <dbReference type="ARBA" id="ARBA00022723"/>
    </source>
</evidence>
<dbReference type="GO" id="GO:0045254">
    <property type="term" value="C:pyruvate dehydrogenase complex"/>
    <property type="evidence" value="ECO:0007669"/>
    <property type="project" value="UniProtKB-ARBA"/>
</dbReference>
<comment type="subcellular location">
    <subcellularLocation>
        <location evidence="3">Mitochondrion</location>
    </subcellularLocation>
</comment>
<evidence type="ECO:0000256" key="14">
    <source>
        <dbReference type="RuleBase" id="RU364074"/>
    </source>
</evidence>
<dbReference type="Gene3D" id="3.40.50.970">
    <property type="match status" value="1"/>
</dbReference>
<dbReference type="PANTHER" id="PTHR11624">
    <property type="entry name" value="DEHYDROGENASE RELATED"/>
    <property type="match status" value="1"/>
</dbReference>
<dbReference type="EC" id="1.2.4.1" evidence="14"/>
<evidence type="ECO:0000313" key="17">
    <source>
        <dbReference type="Ensembl" id="ENSDCDP00010026323.1"/>
    </source>
</evidence>
<keyword evidence="4" id="KW-0119">Carbohydrate metabolism</keyword>
<dbReference type="PANTHER" id="PTHR11624:SF96">
    <property type="entry name" value="PYRUVATE DEHYDROGENASE E1 COMPONENT SUBUNIT BETA, MITOCHONDRIAL"/>
    <property type="match status" value="1"/>
</dbReference>
<proteinExistence type="predicted"/>
<evidence type="ECO:0000256" key="11">
    <source>
        <dbReference type="ARBA" id="ARBA00023317"/>
    </source>
</evidence>
<dbReference type="InterPro" id="IPR005475">
    <property type="entry name" value="Transketolase-like_Pyr-bd"/>
</dbReference>
<dbReference type="InterPro" id="IPR029061">
    <property type="entry name" value="THDP-binding"/>
</dbReference>
<evidence type="ECO:0000256" key="10">
    <source>
        <dbReference type="ARBA" id="ARBA00023128"/>
    </source>
</evidence>
<dbReference type="InterPro" id="IPR009014">
    <property type="entry name" value="Transketo_C/PFOR_II"/>
</dbReference>
<evidence type="ECO:0000256" key="12">
    <source>
        <dbReference type="ARBA" id="ARBA00047041"/>
    </source>
</evidence>
<comment type="cofactor">
    <cofactor evidence="1 14">
        <name>thiamine diphosphate</name>
        <dbReference type="ChEBI" id="CHEBI:58937"/>
    </cofactor>
</comment>
<dbReference type="InterPro" id="IPR027110">
    <property type="entry name" value="PDHB_mito-type"/>
</dbReference>
<comment type="catalytic activity">
    <reaction evidence="13 14">
        <text>N(6)-[(R)-lipoyl]-L-lysyl-[protein] + pyruvate + H(+) = N(6)-[(R)-S(8)-acetyldihydrolipoyl]-L-lysyl-[protein] + CO2</text>
        <dbReference type="Rhea" id="RHEA:19189"/>
        <dbReference type="Rhea" id="RHEA-COMP:10474"/>
        <dbReference type="Rhea" id="RHEA-COMP:10478"/>
        <dbReference type="ChEBI" id="CHEBI:15361"/>
        <dbReference type="ChEBI" id="CHEBI:15378"/>
        <dbReference type="ChEBI" id="CHEBI:16526"/>
        <dbReference type="ChEBI" id="CHEBI:83099"/>
        <dbReference type="ChEBI" id="CHEBI:83111"/>
        <dbReference type="EC" id="1.2.4.1"/>
    </reaction>
</comment>
<evidence type="ECO:0000313" key="18">
    <source>
        <dbReference type="Proteomes" id="UP000694580"/>
    </source>
</evidence>
<evidence type="ECO:0000256" key="15">
    <source>
        <dbReference type="SAM" id="SignalP"/>
    </source>
</evidence>
<evidence type="ECO:0000256" key="13">
    <source>
        <dbReference type="ARBA" id="ARBA00051231"/>
    </source>
</evidence>
<evidence type="ECO:0000256" key="4">
    <source>
        <dbReference type="ARBA" id="ARBA00022526"/>
    </source>
</evidence>
<gene>
    <name evidence="17" type="primary">PDHB</name>
</gene>
<comment type="subunit">
    <text evidence="12">Heterotetramer of two PDHA1 and two PDHB subunits. The heterotetramer interacts with DLAT, and is part of the multimeric pyruvate dehydrogenase complex that contains multiple copies of pyruvate dehydrogenase (E1), dihydrolipoamide acetyltransferase (DLAT, E2) and lipoamide dehydrogenase (DLD, E3). These subunits are bound to an inner core composed of about 48 DLAT and 12 PDHX molecules. Interacts with DLAT.</text>
</comment>
<evidence type="ECO:0000256" key="2">
    <source>
        <dbReference type="ARBA" id="ARBA00003754"/>
    </source>
</evidence>
<keyword evidence="10" id="KW-0496">Mitochondrion</keyword>
<dbReference type="FunFam" id="3.40.50.920:FF:000001">
    <property type="entry name" value="Pyruvate dehydrogenase E1 beta subunit"/>
    <property type="match status" value="1"/>
</dbReference>
<keyword evidence="4" id="KW-0313">Glucose metabolism</keyword>
<dbReference type="NCBIfam" id="NF006667">
    <property type="entry name" value="PRK09212.1"/>
    <property type="match status" value="1"/>
</dbReference>
<protein>
    <recommendedName>
        <fullName evidence="14">Pyruvate dehydrogenase E1 component subunit beta</fullName>
        <ecNumber evidence="14">1.2.4.1</ecNumber>
    </recommendedName>
</protein>
<evidence type="ECO:0000256" key="9">
    <source>
        <dbReference type="ARBA" id="ARBA00023052"/>
    </source>
</evidence>
<keyword evidence="15" id="KW-0732">Signal</keyword>
<feature type="chain" id="PRO_5044303198" description="Pyruvate dehydrogenase E1 component subunit beta" evidence="15">
    <location>
        <begin position="19"/>
        <end position="355"/>
    </location>
</feature>
<accession>A0AAY4BZQ6</accession>
<evidence type="ECO:0000256" key="3">
    <source>
        <dbReference type="ARBA" id="ARBA00004173"/>
    </source>
</evidence>
<keyword evidence="11 14" id="KW-0670">Pyruvate</keyword>
<dbReference type="GeneTree" id="ENSGT00940000155146"/>
<dbReference type="Pfam" id="PF02779">
    <property type="entry name" value="Transket_pyr"/>
    <property type="match status" value="1"/>
</dbReference>
<evidence type="ECO:0000259" key="16">
    <source>
        <dbReference type="SMART" id="SM00861"/>
    </source>
</evidence>
<dbReference type="SMART" id="SM00861">
    <property type="entry name" value="Transket_pyr"/>
    <property type="match status" value="1"/>
</dbReference>
<dbReference type="AlphaFoldDB" id="A0AAY4BZQ6"/>
<reference evidence="17" key="2">
    <citation type="submission" date="2025-08" db="UniProtKB">
        <authorList>
            <consortium name="Ensembl"/>
        </authorList>
    </citation>
    <scope>IDENTIFICATION</scope>
</reference>
<dbReference type="Pfam" id="PF02780">
    <property type="entry name" value="Transketolase_C"/>
    <property type="match status" value="1"/>
</dbReference>
<keyword evidence="6" id="KW-0809">Transit peptide</keyword>
<dbReference type="Ensembl" id="ENSDCDT00010032532.1">
    <property type="protein sequence ID" value="ENSDCDP00010026323.1"/>
    <property type="gene ID" value="ENSDCDG00010016472.1"/>
</dbReference>
<keyword evidence="5" id="KW-0479">Metal-binding</keyword>
<comment type="function">
    <text evidence="14">The pyruvate dehydrogenase complex catalyzes the overall conversion of pyruvate to acetyl-CoA and CO2.</text>
</comment>
<dbReference type="NCBIfam" id="NF008854">
    <property type="entry name" value="PRK11892.1"/>
    <property type="match status" value="1"/>
</dbReference>
<dbReference type="GO" id="GO:0004739">
    <property type="term" value="F:pyruvate dehydrogenase (acetyl-transferring) activity"/>
    <property type="evidence" value="ECO:0007669"/>
    <property type="project" value="UniProtKB-UniRule"/>
</dbReference>
<evidence type="ECO:0000256" key="7">
    <source>
        <dbReference type="ARBA" id="ARBA00022958"/>
    </source>
</evidence>
<evidence type="ECO:0000256" key="1">
    <source>
        <dbReference type="ARBA" id="ARBA00001964"/>
    </source>
</evidence>
<dbReference type="SUPFAM" id="SSF52518">
    <property type="entry name" value="Thiamin diphosphate-binding fold (THDP-binding)"/>
    <property type="match status" value="1"/>
</dbReference>
<name>A0AAY4BZQ6_9TELE</name>
<comment type="function">
    <text evidence="2">The pyruvate dehydrogenase complex catalyzes the overall conversion of pyruvate to acetyl-CoA and CO(2), and thereby links the glycolytic pathway to the tricarboxylic cycle.</text>
</comment>
<dbReference type="GO" id="GO:0046872">
    <property type="term" value="F:metal ion binding"/>
    <property type="evidence" value="ECO:0007669"/>
    <property type="project" value="UniProtKB-KW"/>
</dbReference>